<name>A0A0E9VVE6_ANGAN</name>
<dbReference type="AlphaFoldDB" id="A0A0E9VVE6"/>
<sequence>MTTSPSVLTVKSWELRLSSASSRSSKTQT</sequence>
<reference evidence="1" key="1">
    <citation type="submission" date="2014-11" db="EMBL/GenBank/DDBJ databases">
        <authorList>
            <person name="Amaro Gonzalez C."/>
        </authorList>
    </citation>
    <scope>NUCLEOTIDE SEQUENCE</scope>
</reference>
<accession>A0A0E9VVE6</accession>
<reference evidence="1" key="2">
    <citation type="journal article" date="2015" name="Fish Shellfish Immunol.">
        <title>Early steps in the European eel (Anguilla anguilla)-Vibrio vulnificus interaction in the gills: Role of the RtxA13 toxin.</title>
        <authorList>
            <person name="Callol A."/>
            <person name="Pajuelo D."/>
            <person name="Ebbesson L."/>
            <person name="Teles M."/>
            <person name="MacKenzie S."/>
            <person name="Amaro C."/>
        </authorList>
    </citation>
    <scope>NUCLEOTIDE SEQUENCE</scope>
</reference>
<protein>
    <submittedName>
        <fullName evidence="1">Uncharacterized protein</fullName>
    </submittedName>
</protein>
<evidence type="ECO:0000313" key="1">
    <source>
        <dbReference type="EMBL" id="JAH81270.1"/>
    </source>
</evidence>
<proteinExistence type="predicted"/>
<dbReference type="EMBL" id="GBXM01027307">
    <property type="protein sequence ID" value="JAH81270.1"/>
    <property type="molecule type" value="Transcribed_RNA"/>
</dbReference>
<organism evidence="1">
    <name type="scientific">Anguilla anguilla</name>
    <name type="common">European freshwater eel</name>
    <name type="synonym">Muraena anguilla</name>
    <dbReference type="NCBI Taxonomy" id="7936"/>
    <lineage>
        <taxon>Eukaryota</taxon>
        <taxon>Metazoa</taxon>
        <taxon>Chordata</taxon>
        <taxon>Craniata</taxon>
        <taxon>Vertebrata</taxon>
        <taxon>Euteleostomi</taxon>
        <taxon>Actinopterygii</taxon>
        <taxon>Neopterygii</taxon>
        <taxon>Teleostei</taxon>
        <taxon>Anguilliformes</taxon>
        <taxon>Anguillidae</taxon>
        <taxon>Anguilla</taxon>
    </lineage>
</organism>